<dbReference type="Gene3D" id="3.30.70.330">
    <property type="match status" value="1"/>
</dbReference>
<comment type="similarity">
    <text evidence="4">Belongs to the ESF2/ABP1 family.</text>
</comment>
<accession>A0A1J9R014</accession>
<dbReference type="RefSeq" id="XP_020130954.1">
    <property type="nucleotide sequence ID" value="XM_020272648.1"/>
</dbReference>
<dbReference type="InterPro" id="IPR040152">
    <property type="entry name" value="Atp25"/>
</dbReference>
<evidence type="ECO:0000256" key="1">
    <source>
        <dbReference type="ARBA" id="ARBA00003470"/>
    </source>
</evidence>
<evidence type="ECO:0000256" key="8">
    <source>
        <dbReference type="ARBA" id="ARBA00023128"/>
    </source>
</evidence>
<feature type="compositionally biased region" description="Basic and acidic residues" evidence="12">
    <location>
        <begin position="54"/>
        <end position="67"/>
    </location>
</feature>
<feature type="compositionally biased region" description="Low complexity" evidence="12">
    <location>
        <begin position="35"/>
        <end position="51"/>
    </location>
</feature>
<dbReference type="CDD" id="cd12263">
    <property type="entry name" value="RRM_ABT1_like"/>
    <property type="match status" value="1"/>
</dbReference>
<dbReference type="Gene3D" id="3.30.460.10">
    <property type="entry name" value="Beta Polymerase, domain 2"/>
    <property type="match status" value="1"/>
</dbReference>
<evidence type="ECO:0000313" key="13">
    <source>
        <dbReference type="EMBL" id="OJD34694.1"/>
    </source>
</evidence>
<dbReference type="PANTHER" id="PTHR28087:SF1">
    <property type="entry name" value="ATPASE SYNTHESIS PROTEIN 25, MITOCHONDRIAL"/>
    <property type="match status" value="1"/>
</dbReference>
<dbReference type="InterPro" id="IPR034353">
    <property type="entry name" value="ABT1/ESF2_RRM"/>
</dbReference>
<evidence type="ECO:0000256" key="7">
    <source>
        <dbReference type="ARBA" id="ARBA00022946"/>
    </source>
</evidence>
<feature type="compositionally biased region" description="Low complexity" evidence="12">
    <location>
        <begin position="70"/>
        <end position="82"/>
    </location>
</feature>
<comment type="function">
    <text evidence="1">Probable mitochondrial mRNA stabilization factor.</text>
</comment>
<gene>
    <name evidence="13" type="ORF">BKCO1_21000136</name>
</gene>
<dbReference type="InterPro" id="IPR012677">
    <property type="entry name" value="Nucleotide-bd_a/b_plait_sf"/>
</dbReference>
<evidence type="ECO:0000256" key="4">
    <source>
        <dbReference type="ARBA" id="ARBA00005819"/>
    </source>
</evidence>
<feature type="region of interest" description="Disordered" evidence="12">
    <location>
        <begin position="729"/>
        <end position="749"/>
    </location>
</feature>
<keyword evidence="8 11" id="KW-0496">Mitochondrion</keyword>
<dbReference type="InterPro" id="IPR035979">
    <property type="entry name" value="RBD_domain_sf"/>
</dbReference>
<comment type="caution">
    <text evidence="13">The sequence shown here is derived from an EMBL/GenBank/DDBJ whole genome shotgun (WGS) entry which is preliminary data.</text>
</comment>
<feature type="compositionally biased region" description="Basic and acidic residues" evidence="12">
    <location>
        <begin position="1124"/>
        <end position="1150"/>
    </location>
</feature>
<evidence type="ECO:0000256" key="5">
    <source>
        <dbReference type="ARBA" id="ARBA00010787"/>
    </source>
</evidence>
<proteinExistence type="inferred from homology"/>
<sequence length="1160" mass="128765">MAASRVIASGIRCGACRTRFSRSIVSLAGLDSSAAARPSARATTRPFTTAPLRLSDDHTRKEPHLDDAESAPATTSPSADPQAASVPWYLQVDAPQQPLDASAHPLADRHRIPALPDHPPEILEGFLQYVSVDLGIDDLSLLDCRHLDPPAALGANLLMLFGTARSEKHLHVSADRLCRWLRTEYKLSPHADGLLGRNELKLKLRRKARKARMLSNAGVPESSLAADDGIRTGWICVNVGSVKAAESTPKADTEIKGFVGFGGKSKGVSIVLQLFTEEKRAELDLEHLWNGVLKTDRRRKEMSTPDDELTQRMDKAHNPNGVVLADTSVAESSNPFQHTDPRAPLQTRAFHTTRAKANGTRMAFERAGNHSLANNGLRPRGVPMSTISDSRNSPFNDETSLKIRYGARPDEYGDAIALAKRLELLRQMPTEEKLKALGTGDCLQANNSTPFLKGFYECVPENPGVVHYEAIMQLYLIARSVDHPSYSVFFIQNLLREMQVAGIRVPEHMFLASLRTFLSSEHPGEKYEDSARRRYQIVFSILYAMQGHSYAFLTDEIILMLHKSVSTPPSDLKAQLQDPVNVERRKEYNSSVRHELLHQIDMLDIPLKRQTFADLLTNHAMLGDMDGMWHVWSSTALAMYSRSAYMYAVALNGVAFTGNQKDCIKAVRDCVITMGQEVPPVELEGDVRDALMRCLLVIEPDIDTSWERGGRKGEWLSLWDRCMRDLQDERAKQKAAPKRPVPKGGVLKSSMSNVDYQEDTSIAHPLPKLRWWKVMKYSRSISMLGLLIDNQIVSPAIFYAASSPPKRLPALHQDSPIMSARKRNEWLETDDASDDEDAGYNSEAEEQGRSRATALAGRASKRRKVDESDDESADDDDDNDGFDPSLLRKADARSVPKPAGLAAEEDNAPEEEEADAAAAAADDDDDGNDDPLEPAAAAKRPLSAKKLEKAQKAVKKTGVVYLSRIPPFMKPATVKSLLSQHGAVGRVFLTPEDPAAYRRRKQGGGNKKKSYVDGWVEFVDKRDAKACVGLLNAKIVGGKKGGYYYDDVWNMRYLTGFKWHHLTEQIANENAERASKMRAEISRSTRENKEFIQNVERAKMLEGMAAKKKSKSAGKQGVAAPVPDGKDVRRQFKQAEVKSKKTKDVPEQPAEVKRVLSKIF</sequence>
<dbReference type="GO" id="GO:0003676">
    <property type="term" value="F:nucleic acid binding"/>
    <property type="evidence" value="ECO:0007669"/>
    <property type="project" value="InterPro"/>
</dbReference>
<evidence type="ECO:0000256" key="2">
    <source>
        <dbReference type="ARBA" id="ARBA00004443"/>
    </source>
</evidence>
<dbReference type="EMBL" id="MNUE01000021">
    <property type="protein sequence ID" value="OJD34694.1"/>
    <property type="molecule type" value="Genomic_DNA"/>
</dbReference>
<feature type="compositionally biased region" description="Acidic residues" evidence="12">
    <location>
        <begin position="827"/>
        <end position="838"/>
    </location>
</feature>
<dbReference type="OrthoDB" id="107372at2759"/>
<feature type="compositionally biased region" description="Polar residues" evidence="12">
    <location>
        <begin position="385"/>
        <end position="395"/>
    </location>
</feature>
<dbReference type="PANTHER" id="PTHR28087">
    <property type="entry name" value="ATPASE SYNTHESIS PROTEIN 25, MITOCHONDRIAL"/>
    <property type="match status" value="1"/>
</dbReference>
<evidence type="ECO:0000256" key="9">
    <source>
        <dbReference type="ARBA" id="ARBA00023136"/>
    </source>
</evidence>
<comment type="subcellular location">
    <subcellularLocation>
        <location evidence="2 11">Mitochondrion inner membrane</location>
        <topology evidence="2 11">Peripheral membrane protein</topology>
        <orientation evidence="2 11">Matrix side</orientation>
    </subcellularLocation>
    <subcellularLocation>
        <location evidence="3">Nucleus</location>
        <location evidence="3">Nucleolus</location>
    </subcellularLocation>
</comment>
<keyword evidence="6 11" id="KW-0999">Mitochondrion inner membrane</keyword>
<organism evidence="13 14">
    <name type="scientific">Diplodia corticola</name>
    <dbReference type="NCBI Taxonomy" id="236234"/>
    <lineage>
        <taxon>Eukaryota</taxon>
        <taxon>Fungi</taxon>
        <taxon>Dikarya</taxon>
        <taxon>Ascomycota</taxon>
        <taxon>Pezizomycotina</taxon>
        <taxon>Dothideomycetes</taxon>
        <taxon>Dothideomycetes incertae sedis</taxon>
        <taxon>Botryosphaeriales</taxon>
        <taxon>Botryosphaeriaceae</taxon>
        <taxon>Diplodia</taxon>
    </lineage>
</organism>
<evidence type="ECO:0000256" key="3">
    <source>
        <dbReference type="ARBA" id="ARBA00004604"/>
    </source>
</evidence>
<dbReference type="SUPFAM" id="SSF54928">
    <property type="entry name" value="RNA-binding domain, RBD"/>
    <property type="match status" value="1"/>
</dbReference>
<dbReference type="AlphaFoldDB" id="A0A1J9R014"/>
<dbReference type="GO" id="GO:0005743">
    <property type="term" value="C:mitochondrial inner membrane"/>
    <property type="evidence" value="ECO:0007669"/>
    <property type="project" value="UniProtKB-SubCell"/>
</dbReference>
<protein>
    <recommendedName>
        <fullName evidence="11">ATPase synthesis protein 25</fullName>
    </recommendedName>
</protein>
<feature type="region of interest" description="Disordered" evidence="12">
    <location>
        <begin position="827"/>
        <end position="946"/>
    </location>
</feature>
<dbReference type="GO" id="GO:0140053">
    <property type="term" value="P:mitochondrial gene expression"/>
    <property type="evidence" value="ECO:0007669"/>
    <property type="project" value="UniProtKB-UniRule"/>
</dbReference>
<evidence type="ECO:0000256" key="10">
    <source>
        <dbReference type="ARBA" id="ARBA00025024"/>
    </source>
</evidence>
<evidence type="ECO:0000256" key="11">
    <source>
        <dbReference type="RuleBase" id="RU367062"/>
    </source>
</evidence>
<dbReference type="InterPro" id="IPR043519">
    <property type="entry name" value="NT_sf"/>
</dbReference>
<evidence type="ECO:0000256" key="6">
    <source>
        <dbReference type="ARBA" id="ARBA00022792"/>
    </source>
</evidence>
<comment type="function">
    <text evidence="11">Mitochondrial mRNA stabilization factor.</text>
</comment>
<feature type="region of interest" description="Disordered" evidence="12">
    <location>
        <begin position="35"/>
        <end position="82"/>
    </location>
</feature>
<dbReference type="Proteomes" id="UP000183809">
    <property type="component" value="Unassembled WGS sequence"/>
</dbReference>
<comment type="similarity">
    <text evidence="5 11">Belongs to the ATP25 family.</text>
</comment>
<dbReference type="GeneID" id="31012907"/>
<comment type="function">
    <text evidence="10">Involved in the small subunit (SSU) processome assembly and function, and in the 18S rRNA synthesis. Required for the early cleavages at sites A0, A1 and A2.</text>
</comment>
<keyword evidence="7 11" id="KW-0809">Transit peptide</keyword>
<feature type="compositionally biased region" description="Acidic residues" evidence="12">
    <location>
        <begin position="867"/>
        <end position="881"/>
    </location>
</feature>
<dbReference type="STRING" id="236234.A0A1J9R014"/>
<name>A0A1J9R014_9PEZI</name>
<dbReference type="GO" id="GO:0005730">
    <property type="term" value="C:nucleolus"/>
    <property type="evidence" value="ECO:0007669"/>
    <property type="project" value="UniProtKB-SubCell"/>
</dbReference>
<feature type="region of interest" description="Disordered" evidence="12">
    <location>
        <begin position="371"/>
        <end position="395"/>
    </location>
</feature>
<evidence type="ECO:0000256" key="12">
    <source>
        <dbReference type="SAM" id="MobiDB-lite"/>
    </source>
</evidence>
<feature type="region of interest" description="Disordered" evidence="12">
    <location>
        <begin position="1103"/>
        <end position="1150"/>
    </location>
</feature>
<evidence type="ECO:0000313" key="14">
    <source>
        <dbReference type="Proteomes" id="UP000183809"/>
    </source>
</evidence>
<feature type="compositionally biased region" description="Acidic residues" evidence="12">
    <location>
        <begin position="903"/>
        <end position="932"/>
    </location>
</feature>
<keyword evidence="14" id="KW-1185">Reference proteome</keyword>
<dbReference type="FunFam" id="3.30.460.10:FF:000044">
    <property type="entry name" value="ATPase synthesis protein 25, mitochondrial"/>
    <property type="match status" value="1"/>
</dbReference>
<dbReference type="GO" id="GO:0048255">
    <property type="term" value="P:mRNA stabilization"/>
    <property type="evidence" value="ECO:0007669"/>
    <property type="project" value="TreeGrafter"/>
</dbReference>
<keyword evidence="9 11" id="KW-0472">Membrane</keyword>
<reference evidence="13 14" key="1">
    <citation type="submission" date="2016-10" db="EMBL/GenBank/DDBJ databases">
        <title>Proteomics and genomics reveal pathogen-plant mechanisms compatible with a hemibiotrophic lifestyle of Diplodia corticola.</title>
        <authorList>
            <person name="Fernandes I."/>
            <person name="De Jonge R."/>
            <person name="Van De Peer Y."/>
            <person name="Devreese B."/>
            <person name="Alves A."/>
            <person name="Esteves A.C."/>
        </authorList>
    </citation>
    <scope>NUCLEOTIDE SEQUENCE [LARGE SCALE GENOMIC DNA]</scope>
    <source>
        <strain evidence="13 14">CBS 112549</strain>
    </source>
</reference>